<name>A0ABD2PG43_9CUCU</name>
<accession>A0ABD2PG43</accession>
<proteinExistence type="predicted"/>
<organism evidence="2 3">
    <name type="scientific">Cryptolaemus montrouzieri</name>
    <dbReference type="NCBI Taxonomy" id="559131"/>
    <lineage>
        <taxon>Eukaryota</taxon>
        <taxon>Metazoa</taxon>
        <taxon>Ecdysozoa</taxon>
        <taxon>Arthropoda</taxon>
        <taxon>Hexapoda</taxon>
        <taxon>Insecta</taxon>
        <taxon>Pterygota</taxon>
        <taxon>Neoptera</taxon>
        <taxon>Endopterygota</taxon>
        <taxon>Coleoptera</taxon>
        <taxon>Polyphaga</taxon>
        <taxon>Cucujiformia</taxon>
        <taxon>Coccinelloidea</taxon>
        <taxon>Coccinellidae</taxon>
        <taxon>Scymninae</taxon>
        <taxon>Scymnini</taxon>
        <taxon>Cryptolaemus</taxon>
    </lineage>
</organism>
<dbReference type="EMBL" id="JABFTP020000186">
    <property type="protein sequence ID" value="KAL3289963.1"/>
    <property type="molecule type" value="Genomic_DNA"/>
</dbReference>
<evidence type="ECO:0000313" key="2">
    <source>
        <dbReference type="EMBL" id="KAL3289963.1"/>
    </source>
</evidence>
<comment type="caution">
    <text evidence="2">The sequence shown here is derived from an EMBL/GenBank/DDBJ whole genome shotgun (WGS) entry which is preliminary data.</text>
</comment>
<evidence type="ECO:0000313" key="3">
    <source>
        <dbReference type="Proteomes" id="UP001516400"/>
    </source>
</evidence>
<feature type="domain" description="Tetratricopeptide repeat protein 7 N-terminal" evidence="1">
    <location>
        <begin position="34"/>
        <end position="118"/>
    </location>
</feature>
<keyword evidence="3" id="KW-1185">Reference proteome</keyword>
<gene>
    <name evidence="2" type="ORF">HHI36_023346</name>
</gene>
<evidence type="ECO:0000259" key="1">
    <source>
        <dbReference type="Pfam" id="PF19440"/>
    </source>
</evidence>
<reference evidence="2 3" key="1">
    <citation type="journal article" date="2021" name="BMC Biol.">
        <title>Horizontally acquired antibacterial genes associated with adaptive radiation of ladybird beetles.</title>
        <authorList>
            <person name="Li H.S."/>
            <person name="Tang X.F."/>
            <person name="Huang Y.H."/>
            <person name="Xu Z.Y."/>
            <person name="Chen M.L."/>
            <person name="Du X.Y."/>
            <person name="Qiu B.Y."/>
            <person name="Chen P.T."/>
            <person name="Zhang W."/>
            <person name="Slipinski A."/>
            <person name="Escalona H.E."/>
            <person name="Waterhouse R.M."/>
            <person name="Zwick A."/>
            <person name="Pang H."/>
        </authorList>
    </citation>
    <scope>NUCLEOTIDE SEQUENCE [LARGE SCALE GENOMIC DNA]</scope>
    <source>
        <strain evidence="2">SYSU2018</strain>
    </source>
</reference>
<dbReference type="Proteomes" id="UP001516400">
    <property type="component" value="Unassembled WGS sequence"/>
</dbReference>
<dbReference type="InterPro" id="IPR045819">
    <property type="entry name" value="TTC7_N"/>
</dbReference>
<protein>
    <recommendedName>
        <fullName evidence="1">Tetratricopeptide repeat protein 7 N-terminal domain-containing protein</fullName>
    </recommendedName>
</protein>
<dbReference type="Pfam" id="PF19440">
    <property type="entry name" value="TTC7_N"/>
    <property type="match status" value="1"/>
</dbReference>
<dbReference type="AlphaFoldDB" id="A0ABD2PG43"/>
<sequence>MHHEESESRPNKGWKFGLKLPEHAKIPSKIKEGAKANTNRVEVEIEKNREEGNWSKVIELADQLKEKTPEFVCLCDFLIGEGKLVNYLEEYSPIEVYAKRARVSLVEAKRFLHQVTYDAGIKVCSFSLY</sequence>